<feature type="modified residue" description="4-aspartylphosphate" evidence="1">
    <location>
        <position position="64"/>
    </location>
</feature>
<dbReference type="InterPro" id="IPR001789">
    <property type="entry name" value="Sig_transdc_resp-reg_receiver"/>
</dbReference>
<dbReference type="RefSeq" id="WP_218445862.1">
    <property type="nucleotide sequence ID" value="NZ_JAGSPA010000003.1"/>
</dbReference>
<dbReference type="PANTHER" id="PTHR42872:SF6">
    <property type="entry name" value="PROTEIN-GLUTAMATE METHYLESTERASE_PROTEIN-GLUTAMINE GLUTAMINASE"/>
    <property type="match status" value="1"/>
</dbReference>
<dbReference type="EMBL" id="JAGSPA010000003">
    <property type="protein sequence ID" value="MBV7257024.1"/>
    <property type="molecule type" value="Genomic_DNA"/>
</dbReference>
<dbReference type="Proteomes" id="UP000722336">
    <property type="component" value="Unassembled WGS sequence"/>
</dbReference>
<comment type="caution">
    <text evidence="3">The sequence shown here is derived from an EMBL/GenBank/DDBJ whole genome shotgun (WGS) entry which is preliminary data.</text>
</comment>
<keyword evidence="4" id="KW-1185">Reference proteome</keyword>
<keyword evidence="1" id="KW-0597">Phosphoprotein</keyword>
<proteinExistence type="predicted"/>
<accession>A0ABS6SF45</accession>
<organism evidence="3 4">
    <name type="scientific">Pacificimonas pallii</name>
    <dbReference type="NCBI Taxonomy" id="2827236"/>
    <lineage>
        <taxon>Bacteria</taxon>
        <taxon>Pseudomonadati</taxon>
        <taxon>Pseudomonadota</taxon>
        <taxon>Alphaproteobacteria</taxon>
        <taxon>Sphingomonadales</taxon>
        <taxon>Sphingosinicellaceae</taxon>
        <taxon>Pacificimonas</taxon>
    </lineage>
</organism>
<evidence type="ECO:0000256" key="1">
    <source>
        <dbReference type="PROSITE-ProRule" id="PRU00169"/>
    </source>
</evidence>
<gene>
    <name evidence="3" type="ORF">KCG44_09535</name>
</gene>
<feature type="domain" description="Response regulatory" evidence="2">
    <location>
        <begin position="13"/>
        <end position="130"/>
    </location>
</feature>
<name>A0ABS6SF45_9SPHN</name>
<dbReference type="PANTHER" id="PTHR42872">
    <property type="entry name" value="PROTEIN-GLUTAMATE METHYLESTERASE/PROTEIN-GLUTAMINE GLUTAMINASE"/>
    <property type="match status" value="1"/>
</dbReference>
<reference evidence="3 4" key="1">
    <citation type="submission" date="2021-04" db="EMBL/GenBank/DDBJ databases">
        <authorList>
            <person name="Pira H."/>
            <person name="Risdian C."/>
            <person name="Wink J."/>
        </authorList>
    </citation>
    <scope>NUCLEOTIDE SEQUENCE [LARGE SCALE GENOMIC DNA]</scope>
    <source>
        <strain evidence="3 4">WHA3</strain>
    </source>
</reference>
<evidence type="ECO:0000259" key="2">
    <source>
        <dbReference type="PROSITE" id="PS50110"/>
    </source>
</evidence>
<dbReference type="PROSITE" id="PS50110">
    <property type="entry name" value="RESPONSE_REGULATORY"/>
    <property type="match status" value="1"/>
</dbReference>
<dbReference type="CDD" id="cd17541">
    <property type="entry name" value="REC_CheB-like"/>
    <property type="match status" value="1"/>
</dbReference>
<sequence>MSGNYYDQITPLKLLLVDDSIVMRALFSEVFERAEGIRLVGAANGADEARKMIKAFDPDVITLDIEMPKTTGLEFLQELMETDPRPVVMLSARMDDGRAARDKAYELGASACFPKPKGDRAEFARVLADLCRTVTEAHENWAPPESEAAS</sequence>
<dbReference type="SMART" id="SM00448">
    <property type="entry name" value="REC"/>
    <property type="match status" value="1"/>
</dbReference>
<dbReference type="Pfam" id="PF00072">
    <property type="entry name" value="Response_reg"/>
    <property type="match status" value="1"/>
</dbReference>
<evidence type="ECO:0000313" key="4">
    <source>
        <dbReference type="Proteomes" id="UP000722336"/>
    </source>
</evidence>
<protein>
    <submittedName>
        <fullName evidence="3">Response regulator</fullName>
    </submittedName>
</protein>
<evidence type="ECO:0000313" key="3">
    <source>
        <dbReference type="EMBL" id="MBV7257024.1"/>
    </source>
</evidence>